<protein>
    <submittedName>
        <fullName evidence="1">(wild Malaysian banana) hypothetical protein</fullName>
    </submittedName>
</protein>
<reference evidence="1" key="1">
    <citation type="submission" date="2021-03" db="EMBL/GenBank/DDBJ databases">
        <authorList>
            <consortium name="Genoscope - CEA"/>
            <person name="William W."/>
        </authorList>
    </citation>
    <scope>NUCLEOTIDE SEQUENCE</scope>
    <source>
        <strain evidence="1">Doubled-haploid Pahang</strain>
    </source>
</reference>
<proteinExistence type="predicted"/>
<evidence type="ECO:0000313" key="2">
    <source>
        <dbReference type="EnsemblPlants" id="Ma10_p13140.1"/>
    </source>
</evidence>
<evidence type="ECO:0000313" key="1">
    <source>
        <dbReference type="EMBL" id="CAG1853380.1"/>
    </source>
</evidence>
<dbReference type="AlphaFoldDB" id="A0A804KVN8"/>
<evidence type="ECO:0000313" key="3">
    <source>
        <dbReference type="Proteomes" id="UP000012960"/>
    </source>
</evidence>
<accession>A0A804KVN8</accession>
<organism evidence="2 3">
    <name type="scientific">Musa acuminata subsp. malaccensis</name>
    <name type="common">Wild banana</name>
    <name type="synonym">Musa malaccensis</name>
    <dbReference type="NCBI Taxonomy" id="214687"/>
    <lineage>
        <taxon>Eukaryota</taxon>
        <taxon>Viridiplantae</taxon>
        <taxon>Streptophyta</taxon>
        <taxon>Embryophyta</taxon>
        <taxon>Tracheophyta</taxon>
        <taxon>Spermatophyta</taxon>
        <taxon>Magnoliopsida</taxon>
        <taxon>Liliopsida</taxon>
        <taxon>Zingiberales</taxon>
        <taxon>Musaceae</taxon>
        <taxon>Musa</taxon>
    </lineage>
</organism>
<dbReference type="Gramene" id="Ma10_t13140.1">
    <property type="protein sequence ID" value="Ma10_p13140.1"/>
    <property type="gene ID" value="Ma10_g13140"/>
</dbReference>
<reference evidence="2" key="2">
    <citation type="submission" date="2021-05" db="UniProtKB">
        <authorList>
            <consortium name="EnsemblPlants"/>
        </authorList>
    </citation>
    <scope>IDENTIFICATION</scope>
    <source>
        <strain evidence="2">subsp. malaccensis</strain>
    </source>
</reference>
<dbReference type="Proteomes" id="UP000012960">
    <property type="component" value="Unplaced"/>
</dbReference>
<dbReference type="EnsemblPlants" id="Ma10_t13140.1">
    <property type="protein sequence ID" value="Ma10_p13140.1"/>
    <property type="gene ID" value="Ma10_g13140"/>
</dbReference>
<name>A0A804KVN8_MUSAM</name>
<keyword evidence="3" id="KW-1185">Reference proteome</keyword>
<sequence>MYKRGEEEAAPHQRCDRGVAFLDFASSSLAVPSHEASSSAPAPKVTVMPLCSQNYNECGISGLHF</sequence>
<dbReference type="InParanoid" id="A0A804KVN8"/>
<dbReference type="EMBL" id="HG996476">
    <property type="protein sequence ID" value="CAG1853380.1"/>
    <property type="molecule type" value="Genomic_DNA"/>
</dbReference>
<gene>
    <name evidence="1" type="ORF">GSMUA_316060.1</name>
</gene>